<comment type="caution">
    <text evidence="5">The sequence shown here is derived from an EMBL/GenBank/DDBJ whole genome shotgun (WGS) entry which is preliminary data.</text>
</comment>
<evidence type="ECO:0000256" key="3">
    <source>
        <dbReference type="SAM" id="SignalP"/>
    </source>
</evidence>
<dbReference type="InterPro" id="IPR008971">
    <property type="entry name" value="HSP40/DnaJ_pept-bd"/>
</dbReference>
<dbReference type="GO" id="GO:0051082">
    <property type="term" value="F:unfolded protein binding"/>
    <property type="evidence" value="ECO:0007669"/>
    <property type="project" value="InterPro"/>
</dbReference>
<keyword evidence="6" id="KW-1185">Reference proteome</keyword>
<dbReference type="Gene3D" id="2.60.260.20">
    <property type="entry name" value="Urease metallochaperone UreE, N-terminal domain"/>
    <property type="match status" value="1"/>
</dbReference>
<proteinExistence type="predicted"/>
<dbReference type="Proteomes" id="UP001153069">
    <property type="component" value="Unassembled WGS sequence"/>
</dbReference>
<dbReference type="Pfam" id="PF00226">
    <property type="entry name" value="DnaJ"/>
    <property type="match status" value="1"/>
</dbReference>
<feature type="signal peptide" evidence="3">
    <location>
        <begin position="1"/>
        <end position="22"/>
    </location>
</feature>
<evidence type="ECO:0000256" key="2">
    <source>
        <dbReference type="SAM" id="MobiDB-lite"/>
    </source>
</evidence>
<dbReference type="EMBL" id="CAICTM010000864">
    <property type="protein sequence ID" value="CAB9517555.1"/>
    <property type="molecule type" value="Genomic_DNA"/>
</dbReference>
<dbReference type="AlphaFoldDB" id="A0A9N8HM35"/>
<dbReference type="Gene3D" id="1.10.287.110">
    <property type="entry name" value="DnaJ domain"/>
    <property type="match status" value="1"/>
</dbReference>
<evidence type="ECO:0000256" key="1">
    <source>
        <dbReference type="ARBA" id="ARBA00023186"/>
    </source>
</evidence>
<evidence type="ECO:0000313" key="6">
    <source>
        <dbReference type="Proteomes" id="UP001153069"/>
    </source>
</evidence>
<dbReference type="OrthoDB" id="41702at2759"/>
<dbReference type="GO" id="GO:0006457">
    <property type="term" value="P:protein folding"/>
    <property type="evidence" value="ECO:0007669"/>
    <property type="project" value="InterPro"/>
</dbReference>
<dbReference type="SUPFAM" id="SSF49493">
    <property type="entry name" value="HSP40/DnaJ peptide-binding domain"/>
    <property type="match status" value="1"/>
</dbReference>
<dbReference type="InterPro" id="IPR002939">
    <property type="entry name" value="DnaJ_C"/>
</dbReference>
<sequence length="395" mass="44661">MSSLRCVLFVFFAVVSFSFCDASTGFSGDPYKVFGLGQDASQDEIRSQYKKLCLKYHPDKTVDKSPSARKRCTERFKQIQAANDMIGDAESRRSYDLRSAFSPQAGRGAHGGFPRHQFRNEDVDAFYRSFAGAYGRNPQYTGPRKPFNFQPGNSVFSTRSFARTAAMFRNGNSLKSTFVQKVKVPLQDLYNGRSSMDLQVHDTLWKSYCAAFRGGFGYLILYQSLIFAAPALRISRLLTLAFSALVFHIHVPRPSHVQFTADIQPGYKEGTKIIFSDETFETVFLLEEEKHDRFTRVGNDLHTSVDILASQARSGCRIEIEPLNPTEEPVSVRIRPNQINPTNNVVTVEDKGWPNRKLGRRGNLVVKFRIVQKLKKKKKGKRRQGSKKASAKKAP</sequence>
<evidence type="ECO:0000313" key="5">
    <source>
        <dbReference type="EMBL" id="CAB9517555.1"/>
    </source>
</evidence>
<dbReference type="GO" id="GO:0005829">
    <property type="term" value="C:cytosol"/>
    <property type="evidence" value="ECO:0007669"/>
    <property type="project" value="TreeGrafter"/>
</dbReference>
<dbReference type="PANTHER" id="PTHR24078">
    <property type="entry name" value="DNAJ HOMOLOG SUBFAMILY C MEMBER"/>
    <property type="match status" value="1"/>
</dbReference>
<gene>
    <name evidence="5" type="ORF">SEMRO_865_G212780.1</name>
</gene>
<dbReference type="CDD" id="cd06257">
    <property type="entry name" value="DnaJ"/>
    <property type="match status" value="1"/>
</dbReference>
<dbReference type="PROSITE" id="PS50076">
    <property type="entry name" value="DNAJ_2"/>
    <property type="match status" value="1"/>
</dbReference>
<reference evidence="5" key="1">
    <citation type="submission" date="2020-06" db="EMBL/GenBank/DDBJ databases">
        <authorList>
            <consortium name="Plant Systems Biology data submission"/>
        </authorList>
    </citation>
    <scope>NUCLEOTIDE SEQUENCE</scope>
    <source>
        <strain evidence="5">D6</strain>
    </source>
</reference>
<dbReference type="InterPro" id="IPR051339">
    <property type="entry name" value="DnaJ_subfamily_B"/>
</dbReference>
<dbReference type="Pfam" id="PF01556">
    <property type="entry name" value="DnaJ_C"/>
    <property type="match status" value="1"/>
</dbReference>
<organism evidence="5 6">
    <name type="scientific">Seminavis robusta</name>
    <dbReference type="NCBI Taxonomy" id="568900"/>
    <lineage>
        <taxon>Eukaryota</taxon>
        <taxon>Sar</taxon>
        <taxon>Stramenopiles</taxon>
        <taxon>Ochrophyta</taxon>
        <taxon>Bacillariophyta</taxon>
        <taxon>Bacillariophyceae</taxon>
        <taxon>Bacillariophycidae</taxon>
        <taxon>Naviculales</taxon>
        <taxon>Naviculaceae</taxon>
        <taxon>Seminavis</taxon>
    </lineage>
</organism>
<keyword evidence="3" id="KW-0732">Signal</keyword>
<feature type="domain" description="J" evidence="4">
    <location>
        <begin position="29"/>
        <end position="99"/>
    </location>
</feature>
<dbReference type="SMART" id="SM00271">
    <property type="entry name" value="DnaJ"/>
    <property type="match status" value="1"/>
</dbReference>
<dbReference type="PRINTS" id="PR00625">
    <property type="entry name" value="JDOMAIN"/>
</dbReference>
<feature type="chain" id="PRO_5040219998" evidence="3">
    <location>
        <begin position="23"/>
        <end position="395"/>
    </location>
</feature>
<evidence type="ECO:0000259" key="4">
    <source>
        <dbReference type="PROSITE" id="PS50076"/>
    </source>
</evidence>
<feature type="region of interest" description="Disordered" evidence="2">
    <location>
        <begin position="374"/>
        <end position="395"/>
    </location>
</feature>
<accession>A0A9N8HM35</accession>
<dbReference type="SUPFAM" id="SSF46565">
    <property type="entry name" value="Chaperone J-domain"/>
    <property type="match status" value="1"/>
</dbReference>
<dbReference type="GO" id="GO:0051087">
    <property type="term" value="F:protein-folding chaperone binding"/>
    <property type="evidence" value="ECO:0007669"/>
    <property type="project" value="TreeGrafter"/>
</dbReference>
<name>A0A9N8HM35_9STRA</name>
<dbReference type="PANTHER" id="PTHR24078:SF553">
    <property type="entry name" value="DNAJ HOMOLOG SUBFAMILY B MEMBER 5"/>
    <property type="match status" value="1"/>
</dbReference>
<protein>
    <submittedName>
        <fullName evidence="5">Protein DnaJ</fullName>
    </submittedName>
</protein>
<dbReference type="InterPro" id="IPR036869">
    <property type="entry name" value="J_dom_sf"/>
</dbReference>
<dbReference type="InterPro" id="IPR001623">
    <property type="entry name" value="DnaJ_domain"/>
</dbReference>
<keyword evidence="1" id="KW-0143">Chaperone</keyword>